<dbReference type="GO" id="GO:0006352">
    <property type="term" value="P:DNA-templated transcription initiation"/>
    <property type="evidence" value="ECO:0007669"/>
    <property type="project" value="InterPro"/>
</dbReference>
<dbReference type="EMBL" id="RXNR01000032">
    <property type="protein sequence ID" value="RTQ92413.1"/>
    <property type="molecule type" value="Genomic_DNA"/>
</dbReference>
<dbReference type="SUPFAM" id="SSF88659">
    <property type="entry name" value="Sigma3 and sigma4 domains of RNA polymerase sigma factors"/>
    <property type="match status" value="1"/>
</dbReference>
<name>A0A431UQJ8_9BACI</name>
<feature type="domain" description="RNA polymerase sigma-70 region 2" evidence="5">
    <location>
        <begin position="48"/>
        <end position="115"/>
    </location>
</feature>
<dbReference type="SUPFAM" id="SSF88946">
    <property type="entry name" value="Sigma2 domain of RNA polymerase sigma factors"/>
    <property type="match status" value="1"/>
</dbReference>
<proteinExistence type="inferred from homology"/>
<dbReference type="InterPro" id="IPR039425">
    <property type="entry name" value="RNA_pol_sigma-70-like"/>
</dbReference>
<evidence type="ECO:0000313" key="7">
    <source>
        <dbReference type="EMBL" id="RTQ92413.1"/>
    </source>
</evidence>
<evidence type="ECO:0000259" key="6">
    <source>
        <dbReference type="Pfam" id="PF08281"/>
    </source>
</evidence>
<evidence type="ECO:0000256" key="1">
    <source>
        <dbReference type="ARBA" id="ARBA00010641"/>
    </source>
</evidence>
<keyword evidence="2" id="KW-0805">Transcription regulation</keyword>
<gene>
    <name evidence="7" type="ORF">EKG35_11965</name>
</gene>
<evidence type="ECO:0000259" key="5">
    <source>
        <dbReference type="Pfam" id="PF04542"/>
    </source>
</evidence>
<dbReference type="InterPro" id="IPR013324">
    <property type="entry name" value="RNA_pol_sigma_r3/r4-like"/>
</dbReference>
<dbReference type="OrthoDB" id="9782703at2"/>
<dbReference type="InterPro" id="IPR013249">
    <property type="entry name" value="RNA_pol_sigma70_r4_t2"/>
</dbReference>
<dbReference type="Pfam" id="PF04542">
    <property type="entry name" value="Sigma70_r2"/>
    <property type="match status" value="1"/>
</dbReference>
<dbReference type="InterPro" id="IPR013325">
    <property type="entry name" value="RNA_pol_sigma_r2"/>
</dbReference>
<accession>A0A431UQJ8</accession>
<dbReference type="CDD" id="cd06171">
    <property type="entry name" value="Sigma70_r4"/>
    <property type="match status" value="1"/>
</dbReference>
<evidence type="ECO:0000256" key="4">
    <source>
        <dbReference type="ARBA" id="ARBA00023163"/>
    </source>
</evidence>
<protein>
    <submittedName>
        <fullName evidence="7">Sigma-70 family RNA polymerase sigma factor</fullName>
    </submittedName>
</protein>
<evidence type="ECO:0000256" key="3">
    <source>
        <dbReference type="ARBA" id="ARBA00023082"/>
    </source>
</evidence>
<dbReference type="PANTHER" id="PTHR43133">
    <property type="entry name" value="RNA POLYMERASE ECF-TYPE SIGMA FACTO"/>
    <property type="match status" value="1"/>
</dbReference>
<dbReference type="Gene3D" id="1.10.1740.10">
    <property type="match status" value="1"/>
</dbReference>
<organism evidence="7 8">
    <name type="scientific">Lysinibacillus telephonicus</name>
    <dbReference type="NCBI Taxonomy" id="1714840"/>
    <lineage>
        <taxon>Bacteria</taxon>
        <taxon>Bacillati</taxon>
        <taxon>Bacillota</taxon>
        <taxon>Bacilli</taxon>
        <taxon>Bacillales</taxon>
        <taxon>Bacillaceae</taxon>
        <taxon>Lysinibacillus</taxon>
    </lineage>
</organism>
<dbReference type="NCBIfam" id="TIGR02954">
    <property type="entry name" value="Sig70_famx3"/>
    <property type="match status" value="1"/>
</dbReference>
<dbReference type="GO" id="GO:0016987">
    <property type="term" value="F:sigma factor activity"/>
    <property type="evidence" value="ECO:0007669"/>
    <property type="project" value="UniProtKB-KW"/>
</dbReference>
<dbReference type="PANTHER" id="PTHR43133:SF51">
    <property type="entry name" value="RNA POLYMERASE SIGMA FACTOR"/>
    <property type="match status" value="1"/>
</dbReference>
<keyword evidence="8" id="KW-1185">Reference proteome</keyword>
<dbReference type="InterPro" id="IPR007627">
    <property type="entry name" value="RNA_pol_sigma70_r2"/>
</dbReference>
<keyword evidence="3" id="KW-0731">Sigma factor</keyword>
<sequence length="208" mass="24244">MPFFLLNLNHFDAPISLISKKKGGCGLERKLKLVKRAKKGDFEAFQTLIHEEKEKMYRMAYMYMRNEDDALEVFQESLCKALTSIHTLRNNDYFSTWVMKILINSAIAALKKKQKLVSLSNEALEYIGTTEHLQNEEQLDLLQAMDEIEEKYKTVLLLRFYEDYTVKQIAAFLNCPEGTVKTNIRRGLEVLRSKLKGVYFDDRQNSVV</sequence>
<feature type="domain" description="RNA polymerase sigma factor 70 region 4 type 2" evidence="6">
    <location>
        <begin position="140"/>
        <end position="189"/>
    </location>
</feature>
<dbReference type="InterPro" id="IPR014300">
    <property type="entry name" value="RNA_pol_sigma-V"/>
</dbReference>
<keyword evidence="4" id="KW-0804">Transcription</keyword>
<dbReference type="Pfam" id="PF08281">
    <property type="entry name" value="Sigma70_r4_2"/>
    <property type="match status" value="1"/>
</dbReference>
<dbReference type="InterPro" id="IPR014284">
    <property type="entry name" value="RNA_pol_sigma-70_dom"/>
</dbReference>
<evidence type="ECO:0000313" key="8">
    <source>
        <dbReference type="Proteomes" id="UP000276349"/>
    </source>
</evidence>
<dbReference type="GO" id="GO:0003677">
    <property type="term" value="F:DNA binding"/>
    <property type="evidence" value="ECO:0007669"/>
    <property type="project" value="InterPro"/>
</dbReference>
<comment type="similarity">
    <text evidence="1">Belongs to the sigma-70 factor family. ECF subfamily.</text>
</comment>
<dbReference type="InterPro" id="IPR036388">
    <property type="entry name" value="WH-like_DNA-bd_sf"/>
</dbReference>
<reference evidence="7 8" key="1">
    <citation type="submission" date="2018-12" db="EMBL/GenBank/DDBJ databases">
        <authorList>
            <person name="Yu L."/>
        </authorList>
    </citation>
    <scope>NUCLEOTIDE SEQUENCE [LARGE SCALE GENOMIC DNA]</scope>
    <source>
        <strain evidence="7 8">S5H2222</strain>
    </source>
</reference>
<dbReference type="AlphaFoldDB" id="A0A431UQJ8"/>
<dbReference type="Gene3D" id="1.10.10.10">
    <property type="entry name" value="Winged helix-like DNA-binding domain superfamily/Winged helix DNA-binding domain"/>
    <property type="match status" value="1"/>
</dbReference>
<dbReference type="Proteomes" id="UP000276349">
    <property type="component" value="Unassembled WGS sequence"/>
</dbReference>
<comment type="caution">
    <text evidence="7">The sequence shown here is derived from an EMBL/GenBank/DDBJ whole genome shotgun (WGS) entry which is preliminary data.</text>
</comment>
<evidence type="ECO:0000256" key="2">
    <source>
        <dbReference type="ARBA" id="ARBA00023015"/>
    </source>
</evidence>
<dbReference type="NCBIfam" id="TIGR02937">
    <property type="entry name" value="sigma70-ECF"/>
    <property type="match status" value="1"/>
</dbReference>